<feature type="region of interest" description="Disordered" evidence="2">
    <location>
        <begin position="853"/>
        <end position="908"/>
    </location>
</feature>
<dbReference type="InterPro" id="IPR027417">
    <property type="entry name" value="P-loop_NTPase"/>
</dbReference>
<feature type="domain" description="Helicase ATP-binding" evidence="3">
    <location>
        <begin position="252"/>
        <end position="425"/>
    </location>
</feature>
<evidence type="ECO:0000256" key="1">
    <source>
        <dbReference type="ARBA" id="ARBA00022801"/>
    </source>
</evidence>
<dbReference type="PROSITE" id="PS51194">
    <property type="entry name" value="HELICASE_CTER"/>
    <property type="match status" value="1"/>
</dbReference>
<dbReference type="OMA" id="LTCCKEQ"/>
<feature type="region of interest" description="Disordered" evidence="2">
    <location>
        <begin position="32"/>
        <end position="67"/>
    </location>
</feature>
<dbReference type="Gene3D" id="3.40.50.10810">
    <property type="entry name" value="Tandem AAA-ATPase domain"/>
    <property type="match status" value="1"/>
</dbReference>
<dbReference type="Pfam" id="PF00271">
    <property type="entry name" value="Helicase_C"/>
    <property type="match status" value="1"/>
</dbReference>
<feature type="domain" description="Helicase C-terminal" evidence="4">
    <location>
        <begin position="582"/>
        <end position="738"/>
    </location>
</feature>
<name>A0A151ZEN1_TIELA</name>
<organism evidence="5 6">
    <name type="scientific">Tieghemostelium lacteum</name>
    <name type="common">Slime mold</name>
    <name type="synonym">Dictyostelium lacteum</name>
    <dbReference type="NCBI Taxonomy" id="361077"/>
    <lineage>
        <taxon>Eukaryota</taxon>
        <taxon>Amoebozoa</taxon>
        <taxon>Evosea</taxon>
        <taxon>Eumycetozoa</taxon>
        <taxon>Dictyostelia</taxon>
        <taxon>Dictyosteliales</taxon>
        <taxon>Raperosteliaceae</taxon>
        <taxon>Tieghemostelium</taxon>
    </lineage>
</organism>
<feature type="compositionally biased region" description="Acidic residues" evidence="2">
    <location>
        <begin position="888"/>
        <end position="901"/>
    </location>
</feature>
<dbReference type="Proteomes" id="UP000076078">
    <property type="component" value="Unassembled WGS sequence"/>
</dbReference>
<dbReference type="PROSITE" id="PS51192">
    <property type="entry name" value="HELICASE_ATP_BIND_1"/>
    <property type="match status" value="1"/>
</dbReference>
<dbReference type="PANTHER" id="PTHR45629">
    <property type="entry name" value="SNF2/RAD54 FAMILY MEMBER"/>
    <property type="match status" value="1"/>
</dbReference>
<dbReference type="SUPFAM" id="SSF52540">
    <property type="entry name" value="P-loop containing nucleoside triphosphate hydrolases"/>
    <property type="match status" value="2"/>
</dbReference>
<dbReference type="OrthoDB" id="413460at2759"/>
<dbReference type="Gene3D" id="1.20.120.850">
    <property type="entry name" value="SWI2/SNF2 ATPases, N-terminal domain"/>
    <property type="match status" value="1"/>
</dbReference>
<gene>
    <name evidence="5" type="ORF">DLAC_06367</name>
</gene>
<dbReference type="InParanoid" id="A0A151ZEN1"/>
<dbReference type="SMART" id="SM00487">
    <property type="entry name" value="DEXDc"/>
    <property type="match status" value="1"/>
</dbReference>
<dbReference type="Gene3D" id="3.40.50.300">
    <property type="entry name" value="P-loop containing nucleotide triphosphate hydrolases"/>
    <property type="match status" value="1"/>
</dbReference>
<protein>
    <submittedName>
        <fullName evidence="5">SNF2-related domain-containing protein</fullName>
    </submittedName>
</protein>
<feature type="compositionally biased region" description="Basic and acidic residues" evidence="2">
    <location>
        <begin position="32"/>
        <end position="48"/>
    </location>
</feature>
<dbReference type="InterPro" id="IPR014001">
    <property type="entry name" value="Helicase_ATP-bd"/>
</dbReference>
<dbReference type="GO" id="GO:0005634">
    <property type="term" value="C:nucleus"/>
    <property type="evidence" value="ECO:0007669"/>
    <property type="project" value="TreeGrafter"/>
</dbReference>
<keyword evidence="6" id="KW-1185">Reference proteome</keyword>
<dbReference type="GO" id="GO:0016787">
    <property type="term" value="F:hydrolase activity"/>
    <property type="evidence" value="ECO:0007669"/>
    <property type="project" value="UniProtKB-KW"/>
</dbReference>
<dbReference type="InterPro" id="IPR001650">
    <property type="entry name" value="Helicase_C-like"/>
</dbReference>
<dbReference type="InterPro" id="IPR000330">
    <property type="entry name" value="SNF2_N"/>
</dbReference>
<sequence length="923" mass="104405">MKKVPTSRKGFVVPFKNDDQSLNIQVVEKTSVKKEDKTISTNPLEKKPPKVPKTTTKTTSTTTTTTSKPINITSKSVDIKSNFYKVRQCPLTSKKHKLYQDGYVCLNHSKNYIEMFDENGKEIGKSVVLKISDFKEGFKCTISSREVIVDDSISQEEFQSSMNMSSTVDDTPEPVIVKTEIKQFKSHSTSSAPITVSGKLKPRSDPNAPDALVLYRPESESETYVVVDSFLSKKLRPHQKIGVQFIWDCITGRSNEFGNGVILADQMGLGKTLQTLTLLWTAIKQSKSGSPLVKKVIIVTPTNLVGNWKKEIVTWLGSERLKPFVLTDSASKKTKEMMEDFKTSLVYPVLIITYEQCRIYSNILETLNNIGLLICDEAHRLKNSNSQTTLSINNIKASKRILITGTPIQNDLGEFYAMVDFCNPGSLGSPISFKKSFINPIMKFRETGQGNDGLEKSKELAEITKSFIIRRKSNLLEQYLPPKSTHIVFCGLTTVQSEVYLNFTKSKSIETLISKSSFMEFQSDEAQEEGTGDENLTTLSAITILKKLCNSPLLIENSVSYKNVMSNSERPNLVESSTKFQFIRHLISVIKPLNDKIVLVSNYTQTLDLMEQFLKELGVEFYRLDGSVNAEKRQLLVDRFNESTNKFNVFLLSSKAGGVGINLIGGNHIVLFDPDWNPAIDQQAMARVWREGQTKPVQIYRLISTGTIEEKIYQRQLMKESISNSIVDKVHNEKKSFSQEELRDLFSYNSFTKCETHDLLQCQCNALSSNSTTKRTSNTSNNNSLDLLKQIDHLDSWDHNLIGDMKKNVIFTKELNSIVSYIFTAKQKPSTKFNNGNESISFLESDQAVQTTIEDDADDDEKPKKKQSTKKATTSKNATKKHTKQIVEDEPEEDQEEEEEDKIQKKKRKVIIEEDDLLDLEFK</sequence>
<evidence type="ECO:0000313" key="6">
    <source>
        <dbReference type="Proteomes" id="UP000076078"/>
    </source>
</evidence>
<dbReference type="InterPro" id="IPR050496">
    <property type="entry name" value="SNF2_RAD54_helicase_repair"/>
</dbReference>
<comment type="caution">
    <text evidence="5">The sequence shown here is derived from an EMBL/GenBank/DDBJ whole genome shotgun (WGS) entry which is preliminary data.</text>
</comment>
<dbReference type="GO" id="GO:0005524">
    <property type="term" value="F:ATP binding"/>
    <property type="evidence" value="ECO:0007669"/>
    <property type="project" value="InterPro"/>
</dbReference>
<dbReference type="GO" id="GO:0000724">
    <property type="term" value="P:double-strand break repair via homologous recombination"/>
    <property type="evidence" value="ECO:0007669"/>
    <property type="project" value="TreeGrafter"/>
</dbReference>
<dbReference type="EMBL" id="LODT01000029">
    <property type="protein sequence ID" value="KYQ92395.1"/>
    <property type="molecule type" value="Genomic_DNA"/>
</dbReference>
<proteinExistence type="predicted"/>
<dbReference type="GO" id="GO:0007131">
    <property type="term" value="P:reciprocal meiotic recombination"/>
    <property type="evidence" value="ECO:0007669"/>
    <property type="project" value="TreeGrafter"/>
</dbReference>
<reference evidence="5 6" key="1">
    <citation type="submission" date="2015-12" db="EMBL/GenBank/DDBJ databases">
        <title>Dictyostelia acquired genes for synthesis and detection of signals that induce cell-type specialization by lateral gene transfer from prokaryotes.</title>
        <authorList>
            <person name="Gloeckner G."/>
            <person name="Schaap P."/>
        </authorList>
    </citation>
    <scope>NUCLEOTIDE SEQUENCE [LARGE SCALE GENOMIC DNA]</scope>
    <source>
        <strain evidence="5 6">TK</strain>
    </source>
</reference>
<dbReference type="STRING" id="361077.A0A151ZEN1"/>
<dbReference type="AlphaFoldDB" id="A0A151ZEN1"/>
<dbReference type="CDD" id="cd18793">
    <property type="entry name" value="SF2_C_SNF"/>
    <property type="match status" value="1"/>
</dbReference>
<keyword evidence="1" id="KW-0378">Hydrolase</keyword>
<dbReference type="InterPro" id="IPR049730">
    <property type="entry name" value="SNF2/RAD54-like_C"/>
</dbReference>
<evidence type="ECO:0000313" key="5">
    <source>
        <dbReference type="EMBL" id="KYQ92395.1"/>
    </source>
</evidence>
<dbReference type="FunCoup" id="A0A151ZEN1">
    <property type="interactions" value="118"/>
</dbReference>
<accession>A0A151ZEN1</accession>
<feature type="compositionally biased region" description="Low complexity" evidence="2">
    <location>
        <begin position="52"/>
        <end position="67"/>
    </location>
</feature>
<dbReference type="SMART" id="SM00490">
    <property type="entry name" value="HELICc"/>
    <property type="match status" value="1"/>
</dbReference>
<evidence type="ECO:0000259" key="3">
    <source>
        <dbReference type="PROSITE" id="PS51192"/>
    </source>
</evidence>
<dbReference type="PANTHER" id="PTHR45629:SF7">
    <property type="entry name" value="DNA EXCISION REPAIR PROTEIN ERCC-6-RELATED"/>
    <property type="match status" value="1"/>
</dbReference>
<dbReference type="CDD" id="cd18004">
    <property type="entry name" value="DEXHc_RAD54"/>
    <property type="match status" value="1"/>
</dbReference>
<dbReference type="Pfam" id="PF00176">
    <property type="entry name" value="SNF2-rel_dom"/>
    <property type="match status" value="1"/>
</dbReference>
<dbReference type="GO" id="GO:0015616">
    <property type="term" value="F:DNA translocase activity"/>
    <property type="evidence" value="ECO:0007669"/>
    <property type="project" value="TreeGrafter"/>
</dbReference>
<dbReference type="InterPro" id="IPR038718">
    <property type="entry name" value="SNF2-like_sf"/>
</dbReference>
<evidence type="ECO:0000256" key="2">
    <source>
        <dbReference type="SAM" id="MobiDB-lite"/>
    </source>
</evidence>
<evidence type="ECO:0000259" key="4">
    <source>
        <dbReference type="PROSITE" id="PS51194"/>
    </source>
</evidence>